<feature type="transmembrane region" description="Helical" evidence="1">
    <location>
        <begin position="247"/>
        <end position="265"/>
    </location>
</feature>
<keyword evidence="1" id="KW-0812">Transmembrane</keyword>
<keyword evidence="2" id="KW-0132">Cell division</keyword>
<dbReference type="SUPFAM" id="SSF50156">
    <property type="entry name" value="PDZ domain-like"/>
    <property type="match status" value="1"/>
</dbReference>
<dbReference type="InterPro" id="IPR036034">
    <property type="entry name" value="PDZ_sf"/>
</dbReference>
<keyword evidence="1" id="KW-1133">Transmembrane helix</keyword>
<evidence type="ECO:0000256" key="1">
    <source>
        <dbReference type="SAM" id="Phobius"/>
    </source>
</evidence>
<proteinExistence type="predicted"/>
<feature type="transmembrane region" description="Helical" evidence="1">
    <location>
        <begin position="51"/>
        <end position="73"/>
    </location>
</feature>
<dbReference type="AlphaFoldDB" id="A0A0U1QKR6"/>
<keyword evidence="2" id="KW-0131">Cell cycle</keyword>
<organism evidence="2 3">
    <name type="scientific">Sporolactobacillus inulinus CASD</name>
    <dbReference type="NCBI Taxonomy" id="1069536"/>
    <lineage>
        <taxon>Bacteria</taxon>
        <taxon>Bacillati</taxon>
        <taxon>Bacillota</taxon>
        <taxon>Bacilli</taxon>
        <taxon>Bacillales</taxon>
        <taxon>Sporolactobacillaceae</taxon>
        <taxon>Sporolactobacillus</taxon>
    </lineage>
</organism>
<dbReference type="EMBL" id="AFVQ02000213">
    <property type="protein sequence ID" value="KLI01372.1"/>
    <property type="molecule type" value="Genomic_DNA"/>
</dbReference>
<feature type="transmembrane region" description="Helical" evidence="1">
    <location>
        <begin position="6"/>
        <end position="31"/>
    </location>
</feature>
<accession>A0A0U1QKR6</accession>
<name>A0A0U1QKR6_9BACL</name>
<keyword evidence="1" id="KW-0472">Membrane</keyword>
<keyword evidence="3" id="KW-1185">Reference proteome</keyword>
<dbReference type="OrthoDB" id="198399at2"/>
<feature type="transmembrane region" description="Helical" evidence="1">
    <location>
        <begin position="218"/>
        <end position="235"/>
    </location>
</feature>
<feature type="transmembrane region" description="Helical" evidence="1">
    <location>
        <begin position="103"/>
        <end position="122"/>
    </location>
</feature>
<evidence type="ECO:0000313" key="2">
    <source>
        <dbReference type="EMBL" id="KLI01372.1"/>
    </source>
</evidence>
<sequence>MSDIIGLIFSSVASFFMNPLLYLLILALFAYNAQRVRRERLSFRVKAYGMFNTIFASIIPSILVGLCGSIVLAVTGASLAPGVIVLLSLATAAVLLTCQQRLLSPAIAGGVTVIAAAVMPAFHTPYTFLNRWIEEIHSIDYVSFGLFLTVALLMESTLVFFWGTQQSSPRLIGNYRGGLVGAHEACQLWIAPLFLLVPVSGAIPSVGAWPFVSNGSSFSLALFPLGVGIAQLITYSMPRPAVRQSALWMLATAGVMAAFVGAALFLHQSIFIVLGGAVVLISRLTLVWYHHHLRQTRPFYFLMPNRGLRVIGAVPHSLGKRMGIVPGEEILRVNDLEVSSVSEFYEALQKHGAYCKLEVFDRFGEQRFVKGAIHENDNFKIGLLFLERDEWNMQAKDK</sequence>
<dbReference type="Gene3D" id="2.30.42.10">
    <property type="match status" value="1"/>
</dbReference>
<reference evidence="2 3" key="1">
    <citation type="journal article" date="2011" name="J. Bacteriol.">
        <title>Draft genome sequence of Sporolactobacillus inulinus strain CASD, an efficient D-lactic acid-producing bacterium with high-concentration lactate tolerance capability.</title>
        <authorList>
            <person name="Yu B."/>
            <person name="Su F."/>
            <person name="Wang L."/>
            <person name="Xu K."/>
            <person name="Zhao B."/>
            <person name="Xu P."/>
        </authorList>
    </citation>
    <scope>NUCLEOTIDE SEQUENCE [LARGE SCALE GENOMIC DNA]</scope>
    <source>
        <strain evidence="2 3">CASD</strain>
    </source>
</reference>
<dbReference type="STRING" id="1069536.SINU_13740"/>
<feature type="transmembrane region" description="Helical" evidence="1">
    <location>
        <begin position="79"/>
        <end position="96"/>
    </location>
</feature>
<comment type="caution">
    <text evidence="2">The sequence shown here is derived from an EMBL/GenBank/DDBJ whole genome shotgun (WGS) entry which is preliminary data.</text>
</comment>
<dbReference type="RefSeq" id="WP_010026431.1">
    <property type="nucleotide sequence ID" value="NZ_AFVQ02000213.1"/>
</dbReference>
<protein>
    <submittedName>
        <fullName evidence="2">Cell division protein</fullName>
    </submittedName>
</protein>
<dbReference type="Proteomes" id="UP000035553">
    <property type="component" value="Unassembled WGS sequence"/>
</dbReference>
<feature type="transmembrane region" description="Helical" evidence="1">
    <location>
        <begin position="142"/>
        <end position="164"/>
    </location>
</feature>
<feature type="transmembrane region" description="Helical" evidence="1">
    <location>
        <begin position="271"/>
        <end position="289"/>
    </location>
</feature>
<evidence type="ECO:0000313" key="3">
    <source>
        <dbReference type="Proteomes" id="UP000035553"/>
    </source>
</evidence>
<dbReference type="GO" id="GO:0051301">
    <property type="term" value="P:cell division"/>
    <property type="evidence" value="ECO:0007669"/>
    <property type="project" value="UniProtKB-KW"/>
</dbReference>
<feature type="transmembrane region" description="Helical" evidence="1">
    <location>
        <begin position="185"/>
        <end position="212"/>
    </location>
</feature>
<gene>
    <name evidence="2" type="ORF">SINU_13740</name>
</gene>